<dbReference type="InterPro" id="IPR006195">
    <property type="entry name" value="aa-tRNA-synth_II"/>
</dbReference>
<organism evidence="11 12">
    <name type="scientific">Photobacterium profundum 3TCK</name>
    <dbReference type="NCBI Taxonomy" id="314280"/>
    <lineage>
        <taxon>Bacteria</taxon>
        <taxon>Pseudomonadati</taxon>
        <taxon>Pseudomonadota</taxon>
        <taxon>Gammaproteobacteria</taxon>
        <taxon>Vibrionales</taxon>
        <taxon>Vibrionaceae</taxon>
        <taxon>Photobacterium</taxon>
    </lineage>
</organism>
<sequence>MDIPFEIQEGEGAFYGPKIEFTLHDCLDRAWQCGTVQLDFALPERLGATYVGEDNERHTPVMIHRAILGSLERFIGILIEEYAGFFPTWLAPQQAVVMNITDSQSEYAQEIVKKLQKCGIRVNADLRNEKIGFKIREHTLKRVPYMLVCGDKEVEAGEIAVRTRKGKDLGKLKIDELVAFLQQEISSRKLNVLED</sequence>
<dbReference type="GO" id="GO:0004829">
    <property type="term" value="F:threonine-tRNA ligase activity"/>
    <property type="evidence" value="ECO:0007669"/>
    <property type="project" value="UniProtKB-EC"/>
</dbReference>
<evidence type="ECO:0000256" key="5">
    <source>
        <dbReference type="ARBA" id="ARBA00022741"/>
    </source>
</evidence>
<dbReference type="InterPro" id="IPR002320">
    <property type="entry name" value="Thr-tRNA-ligase_IIa"/>
</dbReference>
<dbReference type="HOGENOM" id="CLU_008554_2_1_6"/>
<dbReference type="PANTHER" id="PTHR11451">
    <property type="entry name" value="THREONINE-TRNA LIGASE"/>
    <property type="match status" value="1"/>
</dbReference>
<evidence type="ECO:0000259" key="10">
    <source>
        <dbReference type="PROSITE" id="PS50862"/>
    </source>
</evidence>
<evidence type="ECO:0000313" key="11">
    <source>
        <dbReference type="EMBL" id="EAS45152.1"/>
    </source>
</evidence>
<evidence type="ECO:0000256" key="1">
    <source>
        <dbReference type="ARBA" id="ARBA00008226"/>
    </source>
</evidence>
<reference evidence="11 12" key="1">
    <citation type="submission" date="2006-03" db="EMBL/GenBank/DDBJ databases">
        <authorList>
            <person name="Bartlett D.H."/>
            <person name="Valle G."/>
            <person name="Lauro F.M."/>
            <person name="Vezzi A."/>
            <person name="Simonato F."/>
            <person name="Eloe E."/>
            <person name="Vitulo N."/>
            <person name="Stratton T.K."/>
            <person name="D'angelo M."/>
            <person name="Ferriera S."/>
            <person name="Johnson J."/>
            <person name="Kravitz S."/>
            <person name="Beeson K."/>
            <person name="Sutton G."/>
            <person name="Rogers Y."/>
            <person name="Friedman R."/>
            <person name="Frazier M."/>
            <person name="Venter J.C."/>
        </authorList>
    </citation>
    <scope>NUCLEOTIDE SEQUENCE [LARGE SCALE GENOMIC DNA]</scope>
    <source>
        <strain evidence="11 12">3TCK</strain>
    </source>
</reference>
<dbReference type="CDD" id="cd00860">
    <property type="entry name" value="ThrRS_anticodon"/>
    <property type="match status" value="1"/>
</dbReference>
<dbReference type="SUPFAM" id="SSF55681">
    <property type="entry name" value="Class II aaRS and biotin synthetases"/>
    <property type="match status" value="1"/>
</dbReference>
<keyword evidence="5" id="KW-0547">Nucleotide-binding</keyword>
<evidence type="ECO:0000256" key="2">
    <source>
        <dbReference type="ARBA" id="ARBA00013163"/>
    </source>
</evidence>
<dbReference type="Proteomes" id="UP000003789">
    <property type="component" value="Unassembled WGS sequence"/>
</dbReference>
<dbReference type="EMBL" id="AAPH01000002">
    <property type="protein sequence ID" value="EAS45152.1"/>
    <property type="molecule type" value="Genomic_DNA"/>
</dbReference>
<keyword evidence="4" id="KW-0436">Ligase</keyword>
<dbReference type="Gene3D" id="3.40.50.800">
    <property type="entry name" value="Anticodon-binding domain"/>
    <property type="match status" value="1"/>
</dbReference>
<protein>
    <recommendedName>
        <fullName evidence="2">threonine--tRNA ligase</fullName>
        <ecNumber evidence="2">6.1.1.3</ecNumber>
    </recommendedName>
</protein>
<evidence type="ECO:0000256" key="7">
    <source>
        <dbReference type="ARBA" id="ARBA00022917"/>
    </source>
</evidence>
<dbReference type="InterPro" id="IPR045864">
    <property type="entry name" value="aa-tRNA-synth_II/BPL/LPL"/>
</dbReference>
<dbReference type="PROSITE" id="PS50862">
    <property type="entry name" value="AA_TRNA_LIGASE_II"/>
    <property type="match status" value="1"/>
</dbReference>
<evidence type="ECO:0000256" key="8">
    <source>
        <dbReference type="ARBA" id="ARBA00023146"/>
    </source>
</evidence>
<dbReference type="InterPro" id="IPR004154">
    <property type="entry name" value="Anticodon-bd"/>
</dbReference>
<dbReference type="EC" id="6.1.1.3" evidence="2"/>
<evidence type="ECO:0000256" key="3">
    <source>
        <dbReference type="ARBA" id="ARBA00022490"/>
    </source>
</evidence>
<keyword evidence="6" id="KW-0067">ATP-binding</keyword>
<accession>Q1Z8F6</accession>
<dbReference type="Pfam" id="PF03129">
    <property type="entry name" value="HGTP_anticodon"/>
    <property type="match status" value="1"/>
</dbReference>
<dbReference type="GO" id="GO:0006435">
    <property type="term" value="P:threonyl-tRNA aminoacylation"/>
    <property type="evidence" value="ECO:0007669"/>
    <property type="project" value="InterPro"/>
</dbReference>
<dbReference type="PRINTS" id="PR01047">
    <property type="entry name" value="TRNASYNTHTHR"/>
</dbReference>
<dbReference type="SUPFAM" id="SSF52954">
    <property type="entry name" value="Class II aaRS ABD-related"/>
    <property type="match status" value="1"/>
</dbReference>
<gene>
    <name evidence="11" type="ORF">P3TCK_21750</name>
</gene>
<keyword evidence="7" id="KW-0648">Protein biosynthesis</keyword>
<comment type="similarity">
    <text evidence="1">Belongs to the class-II aminoacyl-tRNA synthetase family.</text>
</comment>
<dbReference type="PANTHER" id="PTHR11451:SF44">
    <property type="entry name" value="THREONINE--TRNA LIGASE, CHLOROPLASTIC_MITOCHONDRIAL 2"/>
    <property type="match status" value="1"/>
</dbReference>
<dbReference type="FunFam" id="3.40.50.800:FF:000001">
    <property type="entry name" value="Threonine--tRNA ligase"/>
    <property type="match status" value="1"/>
</dbReference>
<dbReference type="GO" id="GO:0005829">
    <property type="term" value="C:cytosol"/>
    <property type="evidence" value="ECO:0007669"/>
    <property type="project" value="TreeGrafter"/>
</dbReference>
<evidence type="ECO:0000256" key="4">
    <source>
        <dbReference type="ARBA" id="ARBA00022598"/>
    </source>
</evidence>
<dbReference type="InterPro" id="IPR002314">
    <property type="entry name" value="aa-tRNA-synt_IIb"/>
</dbReference>
<keyword evidence="3" id="KW-0963">Cytoplasm</keyword>
<dbReference type="GO" id="GO:0005524">
    <property type="term" value="F:ATP binding"/>
    <property type="evidence" value="ECO:0007669"/>
    <property type="project" value="UniProtKB-KW"/>
</dbReference>
<evidence type="ECO:0000256" key="6">
    <source>
        <dbReference type="ARBA" id="ARBA00022840"/>
    </source>
</evidence>
<dbReference type="Pfam" id="PF00587">
    <property type="entry name" value="tRNA-synt_2b"/>
    <property type="match status" value="1"/>
</dbReference>
<name>Q1Z8F6_9GAMM</name>
<comment type="catalytic activity">
    <reaction evidence="9">
        <text>tRNA(Thr) + L-threonine + ATP = L-threonyl-tRNA(Thr) + AMP + diphosphate + H(+)</text>
        <dbReference type="Rhea" id="RHEA:24624"/>
        <dbReference type="Rhea" id="RHEA-COMP:9670"/>
        <dbReference type="Rhea" id="RHEA-COMP:9704"/>
        <dbReference type="ChEBI" id="CHEBI:15378"/>
        <dbReference type="ChEBI" id="CHEBI:30616"/>
        <dbReference type="ChEBI" id="CHEBI:33019"/>
        <dbReference type="ChEBI" id="CHEBI:57926"/>
        <dbReference type="ChEBI" id="CHEBI:78442"/>
        <dbReference type="ChEBI" id="CHEBI:78534"/>
        <dbReference type="ChEBI" id="CHEBI:456215"/>
        <dbReference type="EC" id="6.1.1.3"/>
    </reaction>
</comment>
<dbReference type="InterPro" id="IPR036621">
    <property type="entry name" value="Anticodon-bd_dom_sf"/>
</dbReference>
<keyword evidence="8 11" id="KW-0030">Aminoacyl-tRNA synthetase</keyword>
<dbReference type="Gene3D" id="3.30.930.10">
    <property type="entry name" value="Bira Bifunctional Protein, Domain 2"/>
    <property type="match status" value="1"/>
</dbReference>
<proteinExistence type="inferred from homology"/>
<dbReference type="AlphaFoldDB" id="Q1Z8F6"/>
<evidence type="ECO:0000313" key="12">
    <source>
        <dbReference type="Proteomes" id="UP000003789"/>
    </source>
</evidence>
<feature type="domain" description="Aminoacyl-transfer RNA synthetases class-II family profile" evidence="10">
    <location>
        <begin position="1"/>
        <end position="87"/>
    </location>
</feature>
<comment type="caution">
    <text evidence="11">The sequence shown here is derived from an EMBL/GenBank/DDBJ whole genome shotgun (WGS) entry which is preliminary data.</text>
</comment>
<evidence type="ECO:0000256" key="9">
    <source>
        <dbReference type="ARBA" id="ARBA00049515"/>
    </source>
</evidence>
<dbReference type="InterPro" id="IPR047246">
    <property type="entry name" value="ThrRS_anticodon"/>
</dbReference>